<proteinExistence type="predicted"/>
<accession>A0A7D6CCQ0</accession>
<protein>
    <submittedName>
        <fullName evidence="1">Uncharacterized protein</fullName>
    </submittedName>
</protein>
<gene>
    <name evidence="1" type="ORF">HZU44_08655</name>
</gene>
<evidence type="ECO:0000313" key="1">
    <source>
        <dbReference type="EMBL" id="QLK00106.1"/>
    </source>
</evidence>
<dbReference type="EMBL" id="CP058905">
    <property type="protein sequence ID" value="QLK00106.1"/>
    <property type="molecule type" value="Genomic_DNA"/>
</dbReference>
<name>A0A7D6CCQ0_9ACTN</name>
<sequence length="101" mass="10645">MTGTRRDTPSRHDPALSGLEVWFTGTRAELRAATTALAGAGCVIWQGTPRPLTGADAGRFRLYLRLSVTADRATTGRPAPAADNGAALIDLDAARTTRRPA</sequence>
<reference evidence="1" key="1">
    <citation type="submission" date="2020-08" db="EMBL/GenBank/DDBJ databases">
        <title>A bifunctional nitrone conjugated secondary metabolite targeting the ribosome.</title>
        <authorList>
            <person name="Limbrick E.M."/>
            <person name="Graf M."/>
            <person name="Derewacz D.K."/>
            <person name="Nguyen F."/>
            <person name="Spraggins J.M."/>
            <person name="Wieland M."/>
            <person name="Ynigez-Gutierrez A.E."/>
            <person name="Reisman B.J."/>
            <person name="Zinshteyn B."/>
            <person name="McCulloch K."/>
            <person name="Iverson T.M."/>
            <person name="Green R."/>
            <person name="Wilson D.N."/>
            <person name="Bachmann B.O."/>
        </authorList>
    </citation>
    <scope>NUCLEOTIDE SEQUENCE</scope>
    <source>
        <strain evidence="1">Africana</strain>
    </source>
</reference>
<organism evidence="1">
    <name type="scientific">Micromonospora carbonacea</name>
    <dbReference type="NCBI Taxonomy" id="47853"/>
    <lineage>
        <taxon>Bacteria</taxon>
        <taxon>Bacillati</taxon>
        <taxon>Actinomycetota</taxon>
        <taxon>Actinomycetes</taxon>
        <taxon>Micromonosporales</taxon>
        <taxon>Micromonosporaceae</taxon>
        <taxon>Micromonospora</taxon>
    </lineage>
</organism>
<dbReference type="AlphaFoldDB" id="A0A7D6CCQ0"/>